<dbReference type="EMBL" id="CP039907">
    <property type="protein sequence ID" value="QCL99970.1"/>
    <property type="molecule type" value="Genomic_DNA"/>
</dbReference>
<accession>A0AAE6EJV8</accession>
<organism evidence="1 2">
    <name type="scientific">Agrobacterium tumefaciens</name>
    <dbReference type="NCBI Taxonomy" id="358"/>
    <lineage>
        <taxon>Bacteria</taxon>
        <taxon>Pseudomonadati</taxon>
        <taxon>Pseudomonadota</taxon>
        <taxon>Alphaproteobacteria</taxon>
        <taxon>Hyphomicrobiales</taxon>
        <taxon>Rhizobiaceae</taxon>
        <taxon>Rhizobium/Agrobacterium group</taxon>
        <taxon>Agrobacterium</taxon>
        <taxon>Agrobacterium tumefaciens complex</taxon>
    </lineage>
</organism>
<sequence>MYNPFDWYWLADTGQLFSSARQMTCPPSDQQYKDWLAKGHQPTPYPKDEAGNESETELAAVLSVYGIAIGLPAFKAQIIARINEAAELCRGKYITPGDGQTMTYLEKINQARACLADQSPQAADYPMLAAEIDITAPTLLGVAEIVVAAYNQWLVIGSAIEATRRAANVAAEAATTRAAIKAVLDGLTFPDGAVA</sequence>
<name>A0AAE6EJV8_AGRTU</name>
<gene>
    <name evidence="1" type="ORF">CFBP6624_07365</name>
</gene>
<evidence type="ECO:0000313" key="2">
    <source>
        <dbReference type="Proteomes" id="UP000298646"/>
    </source>
</evidence>
<dbReference type="RefSeq" id="WP_137084501.1">
    <property type="nucleotide sequence ID" value="NZ_CP039907.1"/>
</dbReference>
<dbReference type="Proteomes" id="UP000298646">
    <property type="component" value="Chromosome circular"/>
</dbReference>
<evidence type="ECO:0000313" key="1">
    <source>
        <dbReference type="EMBL" id="QCL99970.1"/>
    </source>
</evidence>
<proteinExistence type="predicted"/>
<protein>
    <recommendedName>
        <fullName evidence="3">DUF4376 domain-containing protein</fullName>
    </recommendedName>
</protein>
<reference evidence="1 2" key="1">
    <citation type="submission" date="2019-04" db="EMBL/GenBank/DDBJ databases">
        <title>Complete genome sequence of Agrobacterium tumefaciens CFBP6624.</title>
        <authorList>
            <person name="Haryono M."/>
            <person name="Lin Y.-C."/>
            <person name="Lai E.-M."/>
            <person name="Kuo C.-H."/>
        </authorList>
    </citation>
    <scope>NUCLEOTIDE SEQUENCE [LARGE SCALE GENOMIC DNA]</scope>
    <source>
        <strain evidence="1 2">CFBP6624</strain>
    </source>
</reference>
<dbReference type="AlphaFoldDB" id="A0AAE6EJV8"/>
<evidence type="ECO:0008006" key="3">
    <source>
        <dbReference type="Google" id="ProtNLM"/>
    </source>
</evidence>